<organism evidence="1 2">
    <name type="scientific">Xenorhabdus lircayensis</name>
    <dbReference type="NCBI Taxonomy" id="2763499"/>
    <lineage>
        <taxon>Bacteria</taxon>
        <taxon>Pseudomonadati</taxon>
        <taxon>Pseudomonadota</taxon>
        <taxon>Gammaproteobacteria</taxon>
        <taxon>Enterobacterales</taxon>
        <taxon>Morganellaceae</taxon>
        <taxon>Xenorhabdus</taxon>
    </lineage>
</organism>
<dbReference type="RefSeq" id="WP_198688554.1">
    <property type="nucleotide sequence ID" value="NZ_CAWPUD010000017.1"/>
</dbReference>
<evidence type="ECO:0000313" key="2">
    <source>
        <dbReference type="Proteomes" id="UP000696184"/>
    </source>
</evidence>
<dbReference type="EMBL" id="JACOII010000020">
    <property type="protein sequence ID" value="MBI6547756.1"/>
    <property type="molecule type" value="Genomic_DNA"/>
</dbReference>
<evidence type="ECO:0000313" key="1">
    <source>
        <dbReference type="EMBL" id="MBI6547756.1"/>
    </source>
</evidence>
<protein>
    <submittedName>
        <fullName evidence="1">Uncharacterized protein</fullName>
    </submittedName>
</protein>
<proteinExistence type="predicted"/>
<comment type="caution">
    <text evidence="1">The sequence shown here is derived from an EMBL/GenBank/DDBJ whole genome shotgun (WGS) entry which is preliminary data.</text>
</comment>
<reference evidence="1 2" key="1">
    <citation type="submission" date="2020-08" db="EMBL/GenBank/DDBJ databases">
        <title>Description of Xenorhabdus lircayensis sp. nov., the symbiotic bacterium associated with the entomopathogenic nematode Steirnernema unicornum.</title>
        <authorList>
            <person name="Castaneda-Alvarez C."/>
            <person name="Prodan S."/>
            <person name="Zamorano A."/>
            <person name="San-Blas E."/>
            <person name="Aballay E."/>
        </authorList>
    </citation>
    <scope>NUCLEOTIDE SEQUENCE [LARGE SCALE GENOMIC DNA]</scope>
    <source>
        <strain evidence="1 2">VLS</strain>
    </source>
</reference>
<accession>A0ABS0U1J4</accession>
<gene>
    <name evidence="1" type="ORF">H8A87_03200</name>
</gene>
<name>A0ABS0U1J4_9GAMM</name>
<keyword evidence="2" id="KW-1185">Reference proteome</keyword>
<sequence>MSRFIIMRNNRALLNETVFIFSKPFIDINEYVVPYKEAMNHQALWAKEGVIQIIDDCELHGQKITIKPS</sequence>
<dbReference type="Proteomes" id="UP000696184">
    <property type="component" value="Unassembled WGS sequence"/>
</dbReference>